<dbReference type="EMBL" id="JBFNQD010000008">
    <property type="protein sequence ID" value="MEW9308279.1"/>
    <property type="molecule type" value="Genomic_DNA"/>
</dbReference>
<dbReference type="RefSeq" id="WP_367625424.1">
    <property type="nucleotide sequence ID" value="NZ_JBFNQD010000008.1"/>
</dbReference>
<protein>
    <submittedName>
        <fullName evidence="10">ABC transporter permease</fullName>
    </submittedName>
</protein>
<dbReference type="SUPFAM" id="SSF161098">
    <property type="entry name" value="MetI-like"/>
    <property type="match status" value="1"/>
</dbReference>
<dbReference type="CDD" id="cd06261">
    <property type="entry name" value="TM_PBP2"/>
    <property type="match status" value="1"/>
</dbReference>
<feature type="domain" description="ABC transmembrane type-1" evidence="9">
    <location>
        <begin position="74"/>
        <end position="262"/>
    </location>
</feature>
<dbReference type="InterPro" id="IPR035906">
    <property type="entry name" value="MetI-like_sf"/>
</dbReference>
<keyword evidence="5 8" id="KW-0812">Transmembrane</keyword>
<feature type="transmembrane region" description="Helical" evidence="8">
    <location>
        <begin position="21"/>
        <end position="42"/>
    </location>
</feature>
<proteinExistence type="inferred from homology"/>
<evidence type="ECO:0000259" key="9">
    <source>
        <dbReference type="PROSITE" id="PS50928"/>
    </source>
</evidence>
<dbReference type="InterPro" id="IPR000515">
    <property type="entry name" value="MetI-like"/>
</dbReference>
<feature type="transmembrane region" description="Helical" evidence="8">
    <location>
        <begin position="186"/>
        <end position="209"/>
    </location>
</feature>
<dbReference type="PROSITE" id="PS50928">
    <property type="entry name" value="ABC_TM1"/>
    <property type="match status" value="1"/>
</dbReference>
<keyword evidence="4" id="KW-0997">Cell inner membrane</keyword>
<evidence type="ECO:0000256" key="8">
    <source>
        <dbReference type="RuleBase" id="RU363032"/>
    </source>
</evidence>
<comment type="subcellular location">
    <subcellularLocation>
        <location evidence="1">Cell inner membrane</location>
        <topology evidence="1">Multi-pass membrane protein</topology>
    </subcellularLocation>
    <subcellularLocation>
        <location evidence="8">Cell membrane</location>
        <topology evidence="8">Multi-pass membrane protein</topology>
    </subcellularLocation>
</comment>
<evidence type="ECO:0000256" key="7">
    <source>
        <dbReference type="ARBA" id="ARBA00023136"/>
    </source>
</evidence>
<comment type="similarity">
    <text evidence="8">Belongs to the binding-protein-dependent transport system permease family.</text>
</comment>
<dbReference type="Gene3D" id="1.10.3720.10">
    <property type="entry name" value="MetI-like"/>
    <property type="match status" value="1"/>
</dbReference>
<dbReference type="Pfam" id="PF00528">
    <property type="entry name" value="BPD_transp_1"/>
    <property type="match status" value="1"/>
</dbReference>
<accession>A0ABV3PRL3</accession>
<sequence>MTADSNAKMWGDRLAITGTNIVIGLGLVFLIVPLLVAGLLAFDARDYLGPLPPPGLSLHWFEKLFSQDYVVAGLTTSLEIAVLATVINVVIGTAAAVGLDRGEFRGKGVIMGAFLSPLIVPAVVTGFALLLFLSKIGVVSGFPRLLAGHVIITLPYALRATLASLVGRDRRLTEAALILGATEKQAFWSVTLPLIRTGIVTGAVFTFAISMDDVAVSLFLTDPTTYTLPVALVSNMRASFDLTIAAAAVLLVGITAVLIIILERLVGFDRLIGQGMFR</sequence>
<gene>
    <name evidence="10" type="ORF">ABXS05_22175</name>
</gene>
<organism evidence="10 11">
    <name type="scientific">Labrys neptuniae</name>
    <dbReference type="NCBI Taxonomy" id="376174"/>
    <lineage>
        <taxon>Bacteria</taxon>
        <taxon>Pseudomonadati</taxon>
        <taxon>Pseudomonadota</taxon>
        <taxon>Alphaproteobacteria</taxon>
        <taxon>Hyphomicrobiales</taxon>
        <taxon>Xanthobacteraceae</taxon>
        <taxon>Labrys</taxon>
    </lineage>
</organism>
<evidence type="ECO:0000256" key="5">
    <source>
        <dbReference type="ARBA" id="ARBA00022692"/>
    </source>
</evidence>
<keyword evidence="7 8" id="KW-0472">Membrane</keyword>
<evidence type="ECO:0000313" key="11">
    <source>
        <dbReference type="Proteomes" id="UP001555786"/>
    </source>
</evidence>
<keyword evidence="6 8" id="KW-1133">Transmembrane helix</keyword>
<keyword evidence="11" id="KW-1185">Reference proteome</keyword>
<name>A0ABV3PRL3_9HYPH</name>
<keyword evidence="3" id="KW-1003">Cell membrane</keyword>
<evidence type="ECO:0000256" key="6">
    <source>
        <dbReference type="ARBA" id="ARBA00022989"/>
    </source>
</evidence>
<evidence type="ECO:0000256" key="4">
    <source>
        <dbReference type="ARBA" id="ARBA00022519"/>
    </source>
</evidence>
<feature type="transmembrane region" description="Helical" evidence="8">
    <location>
        <begin position="145"/>
        <end position="166"/>
    </location>
</feature>
<evidence type="ECO:0000256" key="1">
    <source>
        <dbReference type="ARBA" id="ARBA00004429"/>
    </source>
</evidence>
<feature type="transmembrane region" description="Helical" evidence="8">
    <location>
        <begin position="69"/>
        <end position="97"/>
    </location>
</feature>
<evidence type="ECO:0000256" key="2">
    <source>
        <dbReference type="ARBA" id="ARBA00022448"/>
    </source>
</evidence>
<dbReference type="PANTHER" id="PTHR43357:SF4">
    <property type="entry name" value="INNER MEMBRANE ABC TRANSPORTER PERMEASE PROTEIN YDCV"/>
    <property type="match status" value="1"/>
</dbReference>
<reference evidence="10 11" key="1">
    <citation type="submission" date="2024-07" db="EMBL/GenBank/DDBJ databases">
        <title>Description of Labrys sedimenti sp. nov., isolated from a diclofenac-degrading enrichment culture.</title>
        <authorList>
            <person name="Tancsics A."/>
            <person name="Csepanyi A."/>
        </authorList>
    </citation>
    <scope>NUCLEOTIDE SEQUENCE [LARGE SCALE GENOMIC DNA]</scope>
    <source>
        <strain evidence="10 11">LMG 23578</strain>
    </source>
</reference>
<feature type="transmembrane region" description="Helical" evidence="8">
    <location>
        <begin position="109"/>
        <end position="133"/>
    </location>
</feature>
<dbReference type="Proteomes" id="UP001555786">
    <property type="component" value="Unassembled WGS sequence"/>
</dbReference>
<evidence type="ECO:0000313" key="10">
    <source>
        <dbReference type="EMBL" id="MEW9308279.1"/>
    </source>
</evidence>
<evidence type="ECO:0000256" key="3">
    <source>
        <dbReference type="ARBA" id="ARBA00022475"/>
    </source>
</evidence>
<comment type="caution">
    <text evidence="10">The sequence shown here is derived from an EMBL/GenBank/DDBJ whole genome shotgun (WGS) entry which is preliminary data.</text>
</comment>
<keyword evidence="2 8" id="KW-0813">Transport</keyword>
<dbReference type="PANTHER" id="PTHR43357">
    <property type="entry name" value="INNER MEMBRANE ABC TRANSPORTER PERMEASE PROTEIN YDCV"/>
    <property type="match status" value="1"/>
</dbReference>
<feature type="transmembrane region" description="Helical" evidence="8">
    <location>
        <begin position="242"/>
        <end position="262"/>
    </location>
</feature>